<dbReference type="InterPro" id="IPR058626">
    <property type="entry name" value="MdtA-like_b-barrel"/>
</dbReference>
<dbReference type="SUPFAM" id="SSF111369">
    <property type="entry name" value="HlyD-like secretion proteins"/>
    <property type="match status" value="1"/>
</dbReference>
<name>A0ABV3L1J7_9RHOB</name>
<sequence>MPFPRFAGLRISVLSLALLAVPVAQAQDAGSGQPAPKVSIAAAVTEEILDDIAFIGRVEAVDKVELVARVTGFIREVNVANGATVSEGDVLFHIEPEQYEATLAARQADLAQAKANLALAQVEFDRKSQLVAKEAVAQSELDVARANRQVAEAQIAAAEAAIKQAELDVGYTRIVAPFDGAIGRTERSVGDLVGPTTGTLATLVRLQPMYVTFSISERQMISLQQQAQANDATVEDENSPYPVYVTLPGGMVLDEVGRLAFRDNRVNPSTGTIAVRAIFDNAENLLVDGSFVNVSITAQEPTPFLTVPQAAVQRDQRGEFVLVVSNQQIVEQRYIETGATHGVSIVVTRGLQEGEAVIVEGLQRVRPGVPVDPVLAGTGE</sequence>
<dbReference type="InterPro" id="IPR058625">
    <property type="entry name" value="MdtA-like_BSH"/>
</dbReference>
<dbReference type="Pfam" id="PF25917">
    <property type="entry name" value="BSH_RND"/>
    <property type="match status" value="1"/>
</dbReference>
<feature type="domain" description="Multidrug resistance protein MdtA-like alpha-helical hairpin" evidence="5">
    <location>
        <begin position="103"/>
        <end position="172"/>
    </location>
</feature>
<evidence type="ECO:0000256" key="1">
    <source>
        <dbReference type="ARBA" id="ARBA00004196"/>
    </source>
</evidence>
<feature type="signal peptide" evidence="4">
    <location>
        <begin position="1"/>
        <end position="26"/>
    </location>
</feature>
<protein>
    <submittedName>
        <fullName evidence="9">Efflux RND transporter periplasmic adaptor subunit</fullName>
    </submittedName>
</protein>
<proteinExistence type="inferred from homology"/>
<evidence type="ECO:0000256" key="4">
    <source>
        <dbReference type="SAM" id="SignalP"/>
    </source>
</evidence>
<feature type="chain" id="PRO_5046711305" evidence="4">
    <location>
        <begin position="27"/>
        <end position="380"/>
    </location>
</feature>
<dbReference type="Gene3D" id="2.40.420.20">
    <property type="match status" value="1"/>
</dbReference>
<dbReference type="RefSeq" id="WP_366190895.1">
    <property type="nucleotide sequence ID" value="NZ_JBFBVU010000001.1"/>
</dbReference>
<keyword evidence="3" id="KW-0175">Coiled coil</keyword>
<dbReference type="PANTHER" id="PTHR30158">
    <property type="entry name" value="ACRA/E-RELATED COMPONENT OF DRUG EFFLUX TRANSPORTER"/>
    <property type="match status" value="1"/>
</dbReference>
<feature type="domain" description="Multidrug resistance protein MdtA-like beta-barrel" evidence="7">
    <location>
        <begin position="208"/>
        <end position="298"/>
    </location>
</feature>
<evidence type="ECO:0000256" key="2">
    <source>
        <dbReference type="ARBA" id="ARBA00009477"/>
    </source>
</evidence>
<comment type="similarity">
    <text evidence="2">Belongs to the membrane fusion protein (MFP) (TC 8.A.1) family.</text>
</comment>
<gene>
    <name evidence="9" type="ORF">AB0T83_01345</name>
</gene>
<dbReference type="Gene3D" id="1.10.287.470">
    <property type="entry name" value="Helix hairpin bin"/>
    <property type="match status" value="1"/>
</dbReference>
<evidence type="ECO:0000313" key="10">
    <source>
        <dbReference type="Proteomes" id="UP001553161"/>
    </source>
</evidence>
<accession>A0ABV3L1J7</accession>
<evidence type="ECO:0000313" key="9">
    <source>
        <dbReference type="EMBL" id="MEV8465427.1"/>
    </source>
</evidence>
<dbReference type="Proteomes" id="UP001553161">
    <property type="component" value="Unassembled WGS sequence"/>
</dbReference>
<dbReference type="Gene3D" id="2.40.30.170">
    <property type="match status" value="1"/>
</dbReference>
<dbReference type="Pfam" id="PF25876">
    <property type="entry name" value="HH_MFP_RND"/>
    <property type="match status" value="1"/>
</dbReference>
<keyword evidence="4" id="KW-0732">Signal</keyword>
<dbReference type="Gene3D" id="2.40.50.100">
    <property type="match status" value="1"/>
</dbReference>
<dbReference type="Pfam" id="PF25967">
    <property type="entry name" value="RND-MFP_C"/>
    <property type="match status" value="1"/>
</dbReference>
<evidence type="ECO:0000259" key="8">
    <source>
        <dbReference type="Pfam" id="PF25967"/>
    </source>
</evidence>
<evidence type="ECO:0000259" key="7">
    <source>
        <dbReference type="Pfam" id="PF25944"/>
    </source>
</evidence>
<organism evidence="9 10">
    <name type="scientific">Meridianimarinicoccus marinus</name>
    <dbReference type="NCBI Taxonomy" id="3231483"/>
    <lineage>
        <taxon>Bacteria</taxon>
        <taxon>Pseudomonadati</taxon>
        <taxon>Pseudomonadota</taxon>
        <taxon>Alphaproteobacteria</taxon>
        <taxon>Rhodobacterales</taxon>
        <taxon>Paracoccaceae</taxon>
        <taxon>Meridianimarinicoccus</taxon>
    </lineage>
</organism>
<evidence type="ECO:0000259" key="5">
    <source>
        <dbReference type="Pfam" id="PF25876"/>
    </source>
</evidence>
<comment type="subcellular location">
    <subcellularLocation>
        <location evidence="1">Cell envelope</location>
    </subcellularLocation>
</comment>
<evidence type="ECO:0000256" key="3">
    <source>
        <dbReference type="SAM" id="Coils"/>
    </source>
</evidence>
<feature type="domain" description="Multidrug resistance protein MdtA-like barrel-sandwich hybrid" evidence="6">
    <location>
        <begin position="63"/>
        <end position="194"/>
    </location>
</feature>
<dbReference type="PANTHER" id="PTHR30158:SF10">
    <property type="entry name" value="CATION EFFLUX PUMP"/>
    <property type="match status" value="1"/>
</dbReference>
<dbReference type="NCBIfam" id="TIGR01730">
    <property type="entry name" value="RND_mfp"/>
    <property type="match status" value="1"/>
</dbReference>
<comment type="caution">
    <text evidence="9">The sequence shown here is derived from an EMBL/GenBank/DDBJ whole genome shotgun (WGS) entry which is preliminary data.</text>
</comment>
<dbReference type="EMBL" id="JBFBVU010000001">
    <property type="protein sequence ID" value="MEV8465427.1"/>
    <property type="molecule type" value="Genomic_DNA"/>
</dbReference>
<dbReference type="InterPro" id="IPR058627">
    <property type="entry name" value="MdtA-like_C"/>
</dbReference>
<dbReference type="InterPro" id="IPR006143">
    <property type="entry name" value="RND_pump_MFP"/>
</dbReference>
<dbReference type="InterPro" id="IPR058624">
    <property type="entry name" value="MdtA-like_HH"/>
</dbReference>
<reference evidence="9 10" key="1">
    <citation type="submission" date="2024-07" db="EMBL/GenBank/DDBJ databases">
        <authorList>
            <person name="Kang M."/>
        </authorList>
    </citation>
    <scope>NUCLEOTIDE SEQUENCE [LARGE SCALE GENOMIC DNA]</scope>
    <source>
        <strain evidence="9 10">DFM31</strain>
    </source>
</reference>
<dbReference type="Pfam" id="PF25944">
    <property type="entry name" value="Beta-barrel_RND"/>
    <property type="match status" value="1"/>
</dbReference>
<feature type="coiled-coil region" evidence="3">
    <location>
        <begin position="103"/>
        <end position="168"/>
    </location>
</feature>
<feature type="domain" description="Multidrug resistance protein MdtA-like C-terminal permuted SH3" evidence="8">
    <location>
        <begin position="305"/>
        <end position="364"/>
    </location>
</feature>
<evidence type="ECO:0000259" key="6">
    <source>
        <dbReference type="Pfam" id="PF25917"/>
    </source>
</evidence>
<keyword evidence="10" id="KW-1185">Reference proteome</keyword>